<gene>
    <name evidence="2" type="ORF">THARTR1_04122</name>
</gene>
<organism evidence="2 3">
    <name type="scientific">Trichoderma harzianum</name>
    <name type="common">Hypocrea lixii</name>
    <dbReference type="NCBI Taxonomy" id="5544"/>
    <lineage>
        <taxon>Eukaryota</taxon>
        <taxon>Fungi</taxon>
        <taxon>Dikarya</taxon>
        <taxon>Ascomycota</taxon>
        <taxon>Pezizomycotina</taxon>
        <taxon>Sordariomycetes</taxon>
        <taxon>Hypocreomycetidae</taxon>
        <taxon>Hypocreales</taxon>
        <taxon>Hypocreaceae</taxon>
        <taxon>Trichoderma</taxon>
    </lineage>
</organism>
<feature type="compositionally biased region" description="Low complexity" evidence="1">
    <location>
        <begin position="58"/>
        <end position="74"/>
    </location>
</feature>
<comment type="caution">
    <text evidence="2">The sequence shown here is derived from an EMBL/GenBank/DDBJ whole genome shotgun (WGS) entry which is preliminary data.</text>
</comment>
<feature type="compositionally biased region" description="Polar residues" evidence="1">
    <location>
        <begin position="29"/>
        <end position="44"/>
    </location>
</feature>
<name>A0A2K0UCT9_TRIHA</name>
<evidence type="ECO:0000313" key="3">
    <source>
        <dbReference type="Proteomes" id="UP000236290"/>
    </source>
</evidence>
<accession>A0A2K0UCT9</accession>
<dbReference type="AlphaFoldDB" id="A0A2K0UCT9"/>
<reference evidence="2 3" key="1">
    <citation type="submission" date="2017-02" db="EMBL/GenBank/DDBJ databases">
        <title>Genomes of Trichoderma spp. with biocontrol activity.</title>
        <authorList>
            <person name="Gardiner D."/>
            <person name="Kazan K."/>
            <person name="Vos C."/>
            <person name="Harvey P."/>
        </authorList>
    </citation>
    <scope>NUCLEOTIDE SEQUENCE [LARGE SCALE GENOMIC DNA]</scope>
    <source>
        <strain evidence="2 3">Tr1</strain>
    </source>
</reference>
<protein>
    <submittedName>
        <fullName evidence="2">Uncharacterized protein</fullName>
    </submittedName>
</protein>
<sequence>MQKMTEQFIKCPFPWWRKPVASILPTVTAPVSSGQSATITTPEQDVTPAAIESPEGNSVPTTTTPSDPTSASSTEEVDARLAPKKIWKKLLEKGLTEKN</sequence>
<proteinExistence type="predicted"/>
<dbReference type="Proteomes" id="UP000236290">
    <property type="component" value="Unassembled WGS sequence"/>
</dbReference>
<evidence type="ECO:0000256" key="1">
    <source>
        <dbReference type="SAM" id="MobiDB-lite"/>
    </source>
</evidence>
<dbReference type="EMBL" id="MTYI01000052">
    <property type="protein sequence ID" value="PNP55598.1"/>
    <property type="molecule type" value="Genomic_DNA"/>
</dbReference>
<feature type="region of interest" description="Disordered" evidence="1">
    <location>
        <begin position="29"/>
        <end position="79"/>
    </location>
</feature>
<evidence type="ECO:0000313" key="2">
    <source>
        <dbReference type="EMBL" id="PNP55598.1"/>
    </source>
</evidence>
<dbReference type="OrthoDB" id="10412049at2759"/>